<feature type="transmembrane region" description="Helical" evidence="12">
    <location>
        <begin position="135"/>
        <end position="157"/>
    </location>
</feature>
<dbReference type="GO" id="GO:0005886">
    <property type="term" value="C:plasma membrane"/>
    <property type="evidence" value="ECO:0007669"/>
    <property type="project" value="UniProtKB-SubCell"/>
</dbReference>
<dbReference type="InterPro" id="IPR002550">
    <property type="entry name" value="CNNM"/>
</dbReference>
<dbReference type="Gene3D" id="3.10.580.10">
    <property type="entry name" value="CBS-domain"/>
    <property type="match status" value="1"/>
</dbReference>
<evidence type="ECO:0000259" key="13">
    <source>
        <dbReference type="PROSITE" id="PS51371"/>
    </source>
</evidence>
<proteinExistence type="inferred from homology"/>
<evidence type="ECO:0000259" key="14">
    <source>
        <dbReference type="PROSITE" id="PS51846"/>
    </source>
</evidence>
<dbReference type="EMBL" id="BATB01000008">
    <property type="protein sequence ID" value="GAD54986.1"/>
    <property type="molecule type" value="Genomic_DNA"/>
</dbReference>
<evidence type="ECO:0000256" key="2">
    <source>
        <dbReference type="ARBA" id="ARBA00006446"/>
    </source>
</evidence>
<dbReference type="PANTHER" id="PTHR22777:SF32">
    <property type="entry name" value="UPF0053 INNER MEMBRANE PROTEIN YFJD"/>
    <property type="match status" value="1"/>
</dbReference>
<keyword evidence="16" id="KW-1185">Reference proteome</keyword>
<keyword evidence="6 10" id="KW-1133">Transmembrane helix</keyword>
<evidence type="ECO:0000256" key="7">
    <source>
        <dbReference type="ARBA" id="ARBA00023122"/>
    </source>
</evidence>
<dbReference type="SUPFAM" id="SSF56176">
    <property type="entry name" value="FAD-binding/transporter-associated domain-like"/>
    <property type="match status" value="1"/>
</dbReference>
<keyword evidence="4 10" id="KW-0812">Transmembrane</keyword>
<dbReference type="CDD" id="cd04590">
    <property type="entry name" value="CBS_pair_CorC_HlyC_assoc"/>
    <property type="match status" value="1"/>
</dbReference>
<evidence type="ECO:0000256" key="9">
    <source>
        <dbReference type="PROSITE-ProRule" id="PRU00703"/>
    </source>
</evidence>
<feature type="domain" description="CBS" evidence="13">
    <location>
        <begin position="286"/>
        <end position="345"/>
    </location>
</feature>
<comment type="similarity">
    <text evidence="2">Belongs to the UPF0053 family. Hemolysin C subfamily.</text>
</comment>
<feature type="domain" description="CNNM transmembrane" evidence="14">
    <location>
        <begin position="5"/>
        <end position="194"/>
    </location>
</feature>
<dbReference type="Proteomes" id="UP000016566">
    <property type="component" value="Unassembled WGS sequence"/>
</dbReference>
<feature type="region of interest" description="Disordered" evidence="11">
    <location>
        <begin position="557"/>
        <end position="582"/>
    </location>
</feature>
<dbReference type="Pfam" id="PF03471">
    <property type="entry name" value="CorC_HlyC"/>
    <property type="match status" value="1"/>
</dbReference>
<accession>U2YJG1</accession>
<dbReference type="AlphaFoldDB" id="U2YJG1"/>
<sequence>METALDAAFWITSIAILFLLVASAFFSGSETALTAASRGKLRAAADRGSKGAAQALQVTEDNERLIGSVLLGNNVVNILATSLATALLTRVFGDSGVAAATLVMTLLVLIFAEVLPKTYAITNAETFASTVARPIGWVILIFAPVVSAVQVLVRALLRLFGVRTDPDLNVLAVREEIAGALSLGHEEGVVDREDRDRILGALDLGDRTVEEVMLHRSNIAMIDAGRPATEILSLCLESPHTRLPLYRDEPENIVGILHAKDLLRAMHKMMGDGAVETTELENFDIMDVAMTPYFIPETTTLDDQMRQFLKRHTHFALVVDEYGALRGLITLEDILEEIVGEISDEFDAEREEPIAMTEDGAYVIDGSMTIRDLNRRQDWNLPDEEANTIAGLVIHEAQMIPTEGRSSASTVSASKSSARKRTGSRRCASALWTASEAVSPSSDHQAGPWAQKTWPTPVGSAISCQINFRLKIKPLRAAPSGVAADAAVFAPLPIPRWRRMCRARATGAAKCRHRRDRSRRIARAAASSNNRAMRRRCSSEERYHLARSWSSPAARWPRTVVPGAGPATRHHGPEDPLETESPALLLPRVGARRTRHRRTSVSFQESKAFQPVAPLGSSHASCSMLPWHKRYTIVSVPSACMPLRLCIKPYIQPWIARAARIERSRHIFRWIEPPRSVR</sequence>
<dbReference type="Pfam" id="PF00571">
    <property type="entry name" value="CBS"/>
    <property type="match status" value="2"/>
</dbReference>
<feature type="compositionally biased region" description="Low complexity" evidence="11">
    <location>
        <begin position="404"/>
        <end position="416"/>
    </location>
</feature>
<organism evidence="15 16">
    <name type="scientific">Limimaricola cinnabarinus LL-001</name>
    <dbReference type="NCBI Taxonomy" id="1337093"/>
    <lineage>
        <taxon>Bacteria</taxon>
        <taxon>Pseudomonadati</taxon>
        <taxon>Pseudomonadota</taxon>
        <taxon>Alphaproteobacteria</taxon>
        <taxon>Rhodobacterales</taxon>
        <taxon>Paracoccaceae</taxon>
        <taxon>Limimaricola</taxon>
    </lineage>
</organism>
<name>U2YJG1_9RHOB</name>
<evidence type="ECO:0000256" key="1">
    <source>
        <dbReference type="ARBA" id="ARBA00004651"/>
    </source>
</evidence>
<dbReference type="SMART" id="SM01091">
    <property type="entry name" value="CorC_HlyC"/>
    <property type="match status" value="1"/>
</dbReference>
<evidence type="ECO:0000313" key="15">
    <source>
        <dbReference type="EMBL" id="GAD54986.1"/>
    </source>
</evidence>
<feature type="transmembrane region" description="Helical" evidence="12">
    <location>
        <begin position="96"/>
        <end position="115"/>
    </location>
</feature>
<evidence type="ECO:0000256" key="5">
    <source>
        <dbReference type="ARBA" id="ARBA00022737"/>
    </source>
</evidence>
<dbReference type="InterPro" id="IPR046342">
    <property type="entry name" value="CBS_dom_sf"/>
</dbReference>
<dbReference type="GO" id="GO:0050660">
    <property type="term" value="F:flavin adenine dinucleotide binding"/>
    <property type="evidence" value="ECO:0007669"/>
    <property type="project" value="InterPro"/>
</dbReference>
<dbReference type="Pfam" id="PF01595">
    <property type="entry name" value="CNNM"/>
    <property type="match status" value="1"/>
</dbReference>
<dbReference type="InterPro" id="IPR000644">
    <property type="entry name" value="CBS_dom"/>
</dbReference>
<protein>
    <submittedName>
        <fullName evidence="15">Co2 transporter containing CBS domains</fullName>
    </submittedName>
</protein>
<dbReference type="PROSITE" id="PS51371">
    <property type="entry name" value="CBS"/>
    <property type="match status" value="2"/>
</dbReference>
<keyword evidence="5" id="KW-0677">Repeat</keyword>
<gene>
    <name evidence="15" type="ORF">MBELCI_1038</name>
</gene>
<evidence type="ECO:0000256" key="12">
    <source>
        <dbReference type="SAM" id="Phobius"/>
    </source>
</evidence>
<evidence type="ECO:0000256" key="8">
    <source>
        <dbReference type="ARBA" id="ARBA00023136"/>
    </source>
</evidence>
<dbReference type="PROSITE" id="PS51846">
    <property type="entry name" value="CNNM"/>
    <property type="match status" value="1"/>
</dbReference>
<dbReference type="FunFam" id="3.10.580.10:FF:000002">
    <property type="entry name" value="Magnesium/cobalt efflux protein CorC"/>
    <property type="match status" value="1"/>
</dbReference>
<dbReference type="eggNOG" id="COG4536">
    <property type="taxonomic scope" value="Bacteria"/>
</dbReference>
<reference evidence="15" key="1">
    <citation type="journal article" date="2013" name="Genome Announc.">
        <title>Draft Genome Sequence of Loktanella cinnabarina LL-001T, Isolated from Deep-Sea Floor Sediment.</title>
        <authorList>
            <person name="Nishi S."/>
            <person name="Tsubouchi T."/>
            <person name="Takaki Y."/>
            <person name="Koyanagi R."/>
            <person name="Satoh N."/>
            <person name="Maruyama T."/>
            <person name="Hatada Y."/>
        </authorList>
    </citation>
    <scope>NUCLEOTIDE SEQUENCE [LARGE SCALE GENOMIC DNA]</scope>
    <source>
        <strain evidence="15">LL-001</strain>
    </source>
</reference>
<evidence type="ECO:0000256" key="3">
    <source>
        <dbReference type="ARBA" id="ARBA00022475"/>
    </source>
</evidence>
<dbReference type="Gene3D" id="3.30.465.10">
    <property type="match status" value="1"/>
</dbReference>
<evidence type="ECO:0000313" key="16">
    <source>
        <dbReference type="Proteomes" id="UP000016566"/>
    </source>
</evidence>
<keyword evidence="7 9" id="KW-0129">CBS domain</keyword>
<dbReference type="InterPro" id="IPR016169">
    <property type="entry name" value="FAD-bd_PCMH_sub2"/>
</dbReference>
<dbReference type="PANTHER" id="PTHR22777">
    <property type="entry name" value="HEMOLYSIN-RELATED"/>
    <property type="match status" value="1"/>
</dbReference>
<feature type="domain" description="CBS" evidence="13">
    <location>
        <begin position="213"/>
        <end position="275"/>
    </location>
</feature>
<feature type="region of interest" description="Disordered" evidence="11">
    <location>
        <begin position="403"/>
        <end position="425"/>
    </location>
</feature>
<keyword evidence="3" id="KW-1003">Cell membrane</keyword>
<evidence type="ECO:0000256" key="4">
    <source>
        <dbReference type="ARBA" id="ARBA00022692"/>
    </source>
</evidence>
<feature type="transmembrane region" description="Helical" evidence="12">
    <location>
        <begin position="7"/>
        <end position="26"/>
    </location>
</feature>
<comment type="subcellular location">
    <subcellularLocation>
        <location evidence="1">Cell membrane</location>
        <topology evidence="1">Multi-pass membrane protein</topology>
    </subcellularLocation>
</comment>
<dbReference type="SUPFAM" id="SSF54631">
    <property type="entry name" value="CBS-domain pair"/>
    <property type="match status" value="1"/>
</dbReference>
<keyword evidence="8 10" id="KW-0472">Membrane</keyword>
<dbReference type="SMART" id="SM00116">
    <property type="entry name" value="CBS"/>
    <property type="match status" value="2"/>
</dbReference>
<evidence type="ECO:0000256" key="6">
    <source>
        <dbReference type="ARBA" id="ARBA00022989"/>
    </source>
</evidence>
<dbReference type="STRING" id="1337093.MBELCI_1038"/>
<evidence type="ECO:0000256" key="11">
    <source>
        <dbReference type="SAM" id="MobiDB-lite"/>
    </source>
</evidence>
<dbReference type="InterPro" id="IPR005170">
    <property type="entry name" value="Transptr-assoc_dom"/>
</dbReference>
<dbReference type="InterPro" id="IPR044751">
    <property type="entry name" value="Ion_transp-like_CBS"/>
</dbReference>
<comment type="caution">
    <text evidence="15">The sequence shown here is derived from an EMBL/GenBank/DDBJ whole genome shotgun (WGS) entry which is preliminary data.</text>
</comment>
<dbReference type="InterPro" id="IPR036318">
    <property type="entry name" value="FAD-bd_PCMH-like_sf"/>
</dbReference>
<evidence type="ECO:0000256" key="10">
    <source>
        <dbReference type="PROSITE-ProRule" id="PRU01193"/>
    </source>
</evidence>